<evidence type="ECO:0000313" key="2">
    <source>
        <dbReference type="EMBL" id="ADO77544.1"/>
    </source>
</evidence>
<dbReference type="PANTHER" id="PTHR30546:SF23">
    <property type="entry name" value="FLAVOPROTEIN-LIKE PROTEIN YCP4-RELATED"/>
    <property type="match status" value="1"/>
</dbReference>
<organism evidence="2 3">
    <name type="scientific">Halanaerobium praevalens (strain ATCC 33744 / DSM 2228 / GSL)</name>
    <dbReference type="NCBI Taxonomy" id="572479"/>
    <lineage>
        <taxon>Bacteria</taxon>
        <taxon>Bacillati</taxon>
        <taxon>Bacillota</taxon>
        <taxon>Clostridia</taxon>
        <taxon>Halanaerobiales</taxon>
        <taxon>Halanaerobiaceae</taxon>
        <taxon>Halanaerobium</taxon>
    </lineage>
</organism>
<reference evidence="2 3" key="2">
    <citation type="journal article" date="2011" name="Stand. Genomic Sci.">
        <title>Complete genome sequence of the extremely halophilic Halanaerobium praevalens type strain (GSL).</title>
        <authorList>
            <person name="Ivanova N."/>
            <person name="Sikorski J."/>
            <person name="Chertkov O."/>
            <person name="Nolan M."/>
            <person name="Lucas S."/>
            <person name="Hammon N."/>
            <person name="Deshpande S."/>
            <person name="Cheng J.F."/>
            <person name="Tapia R."/>
            <person name="Han C."/>
            <person name="Goodwin L."/>
            <person name="Pitluck S."/>
            <person name="Huntemann M."/>
            <person name="Liolios K."/>
            <person name="Pagani I."/>
            <person name="Mavromatis K."/>
            <person name="Ovchinikova G."/>
            <person name="Pati A."/>
            <person name="Chen A."/>
            <person name="Palaniappan K."/>
            <person name="Land M."/>
            <person name="Hauser L."/>
            <person name="Brambilla E.M."/>
            <person name="Kannan K.P."/>
            <person name="Rohde M."/>
            <person name="Tindall B.J."/>
            <person name="Goker M."/>
            <person name="Detter J.C."/>
            <person name="Woyke T."/>
            <person name="Bristow J."/>
            <person name="Eisen J.A."/>
            <person name="Markowitz V."/>
            <person name="Hugenholtz P."/>
            <person name="Kyrpides N.C."/>
            <person name="Klenk H.P."/>
            <person name="Lapidus A."/>
        </authorList>
    </citation>
    <scope>NUCLEOTIDE SEQUENCE [LARGE SCALE GENOMIC DNA]</scope>
    <source>
        <strain evidence="3">ATCC 33744 / DSM 2228 / GSL</strain>
    </source>
</reference>
<reference evidence="3" key="1">
    <citation type="submission" date="2010-10" db="EMBL/GenBank/DDBJ databases">
        <title>The complete genome of Halanaerobium praevalens DSM 2228.</title>
        <authorList>
            <consortium name="US DOE Joint Genome Institute (JGI-PGF)"/>
            <person name="Lucas S."/>
            <person name="Copeland A."/>
            <person name="Lapidus A."/>
            <person name="Glavina del Rio T."/>
            <person name="Dalin E."/>
            <person name="Tice H."/>
            <person name="Bruce D."/>
            <person name="Goodwin L."/>
            <person name="Pitluck S."/>
            <person name="Kyrpides N."/>
            <person name="Mavromatis K."/>
            <person name="Ivanova N."/>
            <person name="Ovchinnikova G."/>
            <person name="Chertkov O."/>
            <person name="Detter J.C."/>
            <person name="Han C."/>
            <person name="Larimer F."/>
            <person name="Land M."/>
            <person name="Hauser L."/>
            <person name="Markowitz V."/>
            <person name="Cheng J.-F."/>
            <person name="Hugenholtz P."/>
            <person name="Woyke T."/>
            <person name="Wu D."/>
            <person name="Tindall B."/>
            <person name="Pomrenke H.G."/>
            <person name="Brambilla E."/>
            <person name="Klenk H.-P."/>
            <person name="Eisen J.A."/>
        </authorList>
    </citation>
    <scope>NUCLEOTIDE SEQUENCE [LARGE SCALE GENOMIC DNA]</scope>
    <source>
        <strain evidence="3">ATCC 33744 / DSM 2228 / GSL</strain>
    </source>
</reference>
<dbReference type="InterPro" id="IPR001226">
    <property type="entry name" value="Flavodoxin_CS"/>
</dbReference>
<dbReference type="Proteomes" id="UP000006866">
    <property type="component" value="Chromosome"/>
</dbReference>
<dbReference type="PATRIC" id="fig|572479.3.peg.1436"/>
<dbReference type="Gene3D" id="3.40.50.360">
    <property type="match status" value="1"/>
</dbReference>
<protein>
    <submittedName>
        <fullName evidence="2">Flavodoxin/nitric oxide synthase</fullName>
    </submittedName>
</protein>
<dbReference type="InterPro" id="IPR029039">
    <property type="entry name" value="Flavoprotein-like_sf"/>
</dbReference>
<dbReference type="AlphaFoldDB" id="E3DNC5"/>
<dbReference type="PANTHER" id="PTHR30546">
    <property type="entry name" value="FLAVODOXIN-RELATED PROTEIN WRBA-RELATED"/>
    <property type="match status" value="1"/>
</dbReference>
<dbReference type="KEGG" id="hpk:Hprae_1416"/>
<dbReference type="GO" id="GO:0010181">
    <property type="term" value="F:FMN binding"/>
    <property type="evidence" value="ECO:0007669"/>
    <property type="project" value="InterPro"/>
</dbReference>
<dbReference type="SUPFAM" id="SSF52218">
    <property type="entry name" value="Flavoproteins"/>
    <property type="match status" value="1"/>
</dbReference>
<accession>E3DNC5</accession>
<dbReference type="HOGENOM" id="CLU_051402_2_0_9"/>
<dbReference type="GO" id="GO:0003955">
    <property type="term" value="F:NAD(P)H dehydrogenase (quinone) activity"/>
    <property type="evidence" value="ECO:0007669"/>
    <property type="project" value="TreeGrafter"/>
</dbReference>
<dbReference type="STRING" id="572479.Hprae_1416"/>
<gene>
    <name evidence="2" type="ordered locus">Hprae_1416</name>
</gene>
<sequence>MKISIIYHSESGNTREVAEIIKDGCLKVEKVEVKTMSIDEFEPEFINSSQTIILGSPTYSGDISWQLKSFLDQNKKIDYKGKLGAVFATENFIGGGADNALLTMISHLLVKGMLVYSAGAAAGHPYTHFGVVCIQAGSESQKERAAIFGRRIAQKTVELFK</sequence>
<feature type="domain" description="Flavodoxin-like" evidence="1">
    <location>
        <begin position="3"/>
        <end position="153"/>
    </location>
</feature>
<dbReference type="OrthoDB" id="9801479at2"/>
<name>E3DNC5_HALPG</name>
<dbReference type="PROSITE" id="PS50902">
    <property type="entry name" value="FLAVODOXIN_LIKE"/>
    <property type="match status" value="1"/>
</dbReference>
<dbReference type="RefSeq" id="WP_014553567.1">
    <property type="nucleotide sequence ID" value="NC_017455.1"/>
</dbReference>
<keyword evidence="3" id="KW-1185">Reference proteome</keyword>
<dbReference type="GO" id="GO:0009055">
    <property type="term" value="F:electron transfer activity"/>
    <property type="evidence" value="ECO:0007669"/>
    <property type="project" value="InterPro"/>
</dbReference>
<dbReference type="PROSITE" id="PS00201">
    <property type="entry name" value="FLAVODOXIN"/>
    <property type="match status" value="1"/>
</dbReference>
<dbReference type="InterPro" id="IPR008254">
    <property type="entry name" value="Flavodoxin/NO_synth"/>
</dbReference>
<evidence type="ECO:0000259" key="1">
    <source>
        <dbReference type="PROSITE" id="PS50902"/>
    </source>
</evidence>
<dbReference type="EMBL" id="CP002175">
    <property type="protein sequence ID" value="ADO77544.1"/>
    <property type="molecule type" value="Genomic_DNA"/>
</dbReference>
<dbReference type="Pfam" id="PF00258">
    <property type="entry name" value="Flavodoxin_1"/>
    <property type="match status" value="1"/>
</dbReference>
<proteinExistence type="predicted"/>
<dbReference type="GO" id="GO:0016020">
    <property type="term" value="C:membrane"/>
    <property type="evidence" value="ECO:0007669"/>
    <property type="project" value="TreeGrafter"/>
</dbReference>
<evidence type="ECO:0000313" key="3">
    <source>
        <dbReference type="Proteomes" id="UP000006866"/>
    </source>
</evidence>
<dbReference type="eggNOG" id="COG0655">
    <property type="taxonomic scope" value="Bacteria"/>
</dbReference>